<protein>
    <submittedName>
        <fullName evidence="2">Uncharacterized protein</fullName>
    </submittedName>
</protein>
<accession>W1XN05</accession>
<dbReference type="EMBL" id="AZMM01014672">
    <property type="protein sequence ID" value="ETJ30820.1"/>
    <property type="molecule type" value="Genomic_DNA"/>
</dbReference>
<sequence>NKYEEAKRIDTRVAELESQQAELAAEKSKLDEASYLMDEFVKAKVNMLEDVI</sequence>
<evidence type="ECO:0000256" key="1">
    <source>
        <dbReference type="SAM" id="Coils"/>
    </source>
</evidence>
<comment type="caution">
    <text evidence="2">The sequence shown here is derived from an EMBL/GenBank/DDBJ whole genome shotgun (WGS) entry which is preliminary data.</text>
</comment>
<gene>
    <name evidence="2" type="ORF">Q604_UNBC14672G0002</name>
</gene>
<feature type="coiled-coil region" evidence="1">
    <location>
        <begin position="6"/>
        <end position="33"/>
    </location>
</feature>
<dbReference type="AlphaFoldDB" id="W1XN05"/>
<evidence type="ECO:0000313" key="2">
    <source>
        <dbReference type="EMBL" id="ETJ30820.1"/>
    </source>
</evidence>
<feature type="non-terminal residue" evidence="2">
    <location>
        <position position="1"/>
    </location>
</feature>
<name>W1XN05_9ZZZZ</name>
<reference evidence="2" key="1">
    <citation type="submission" date="2013-12" db="EMBL/GenBank/DDBJ databases">
        <title>A Varibaculum cambriense genome reconstructed from a premature infant gut community with otherwise low bacterial novelty that shifts toward anaerobic metabolism during the third week of life.</title>
        <authorList>
            <person name="Brown C.T."/>
            <person name="Sharon I."/>
            <person name="Thomas B.C."/>
            <person name="Castelle C.J."/>
            <person name="Morowitz M.J."/>
            <person name="Banfield J.F."/>
        </authorList>
    </citation>
    <scope>NUCLEOTIDE SEQUENCE</scope>
</reference>
<organism evidence="2">
    <name type="scientific">human gut metagenome</name>
    <dbReference type="NCBI Taxonomy" id="408170"/>
    <lineage>
        <taxon>unclassified sequences</taxon>
        <taxon>metagenomes</taxon>
        <taxon>organismal metagenomes</taxon>
    </lineage>
</organism>
<keyword evidence="1" id="KW-0175">Coiled coil</keyword>
<proteinExistence type="predicted"/>